<dbReference type="Pfam" id="PF15495">
    <property type="entry name" value="Fimbrillin_C"/>
    <property type="match status" value="1"/>
</dbReference>
<sequence>MKKMNLLVMSLVSAAALSFSSCSNNDDLTGGGAGSQSQVKGFYMTLAVQTPTSNGTRTSIENPIPTEDATAVEAAVKNGTFYLVDEKGAVVFSKTLTGQDWTGAIKDQAGSKKDGTTTLKIEVENVAAGATYKVYFKAGSTGMDTVEPFTVETGKSKAGIFTAEGITQTFTAPKAFDKTCATDNNFSMFNQNDATTNGNGYTVTFTNQNKEGADNFKAAEVKYGGVTAPIKIERVTARVDVPTSASTLTTEALPADASAALKKAVADAKKKVTKIELVQYALSNVTNKTYVMQNWDVVDKVWNLAIPAGATLSQTKDDFGSKYLFNNGGFKALTGATNDYIFENNKDEATTMYFEYKVTLDGSKFEGTADCTDGTFYRYNNVIYTSFEQIMKAYKDVAGLFEGKTAAELKTELKKAKEVETVEGAKDVETKLSEFRAKYGIEVFNEGKTYYKQVITDKQLGKDVIQRNTIYRLNVNKIFNVGAQVPNGEIDKNGLFYLDVTVTVNPWVLNTQDVTLGD</sequence>
<dbReference type="PROSITE" id="PS51257">
    <property type="entry name" value="PROKAR_LIPOPROTEIN"/>
    <property type="match status" value="1"/>
</dbReference>
<feature type="signal peptide" evidence="1">
    <location>
        <begin position="1"/>
        <end position="25"/>
    </location>
</feature>
<keyword evidence="1" id="KW-0732">Signal</keyword>
<feature type="domain" description="Minor fimbrium subunit Mfa1 C-terminal" evidence="2">
    <location>
        <begin position="444"/>
        <end position="513"/>
    </location>
</feature>
<evidence type="ECO:0000259" key="2">
    <source>
        <dbReference type="Pfam" id="PF15495"/>
    </source>
</evidence>
<dbReference type="EMBL" id="VZCW01000210">
    <property type="protein sequence ID" value="MQN12763.1"/>
    <property type="molecule type" value="Genomic_DNA"/>
</dbReference>
<reference evidence="4" key="1">
    <citation type="submission" date="2019-09" db="EMBL/GenBank/DDBJ databases">
        <title>Distinct polysaccharide growth profiles of human intestinal Prevotella copri isolates.</title>
        <authorList>
            <person name="Fehlner-Peach H."/>
            <person name="Magnabosco C."/>
            <person name="Raghavan V."/>
            <person name="Scher J.U."/>
            <person name="Tett A."/>
            <person name="Cox L.M."/>
            <person name="Gottsegen C."/>
            <person name="Watters A."/>
            <person name="Wiltshire- Gordon J.D."/>
            <person name="Segata N."/>
            <person name="Bonneau R."/>
            <person name="Littman D.R."/>
        </authorList>
    </citation>
    <scope>NUCLEOTIDE SEQUENCE [LARGE SCALE GENOMIC DNA]</scope>
    <source>
        <strain evidence="4">iAQ1179</strain>
    </source>
</reference>
<name>A0AA90UEZ6_9BACT</name>
<protein>
    <recommendedName>
        <fullName evidence="2">Minor fimbrium subunit Mfa1 C-terminal domain-containing protein</fullName>
    </recommendedName>
</protein>
<proteinExistence type="predicted"/>
<dbReference type="RefSeq" id="WP_153128539.1">
    <property type="nucleotide sequence ID" value="NZ_VZCW01000210.1"/>
</dbReference>
<dbReference type="Proteomes" id="UP000442105">
    <property type="component" value="Unassembled WGS sequence"/>
</dbReference>
<accession>A0AA90UEZ6</accession>
<feature type="chain" id="PRO_5041704963" description="Minor fimbrium subunit Mfa1 C-terminal domain-containing protein" evidence="1">
    <location>
        <begin position="26"/>
        <end position="518"/>
    </location>
</feature>
<dbReference type="Gene3D" id="2.60.40.2580">
    <property type="match status" value="1"/>
</dbReference>
<evidence type="ECO:0000313" key="4">
    <source>
        <dbReference type="Proteomes" id="UP000442105"/>
    </source>
</evidence>
<evidence type="ECO:0000313" key="3">
    <source>
        <dbReference type="EMBL" id="MQN12763.1"/>
    </source>
</evidence>
<organism evidence="3 4">
    <name type="scientific">Segatella copri</name>
    <dbReference type="NCBI Taxonomy" id="165179"/>
    <lineage>
        <taxon>Bacteria</taxon>
        <taxon>Pseudomonadati</taxon>
        <taxon>Bacteroidota</taxon>
        <taxon>Bacteroidia</taxon>
        <taxon>Bacteroidales</taxon>
        <taxon>Prevotellaceae</taxon>
        <taxon>Segatella</taxon>
    </lineage>
</organism>
<dbReference type="AlphaFoldDB" id="A0AA90UEZ6"/>
<gene>
    <name evidence="3" type="ORF">F7D95_08005</name>
</gene>
<dbReference type="Gene3D" id="2.60.40.3690">
    <property type="match status" value="1"/>
</dbReference>
<dbReference type="InterPro" id="IPR029140">
    <property type="entry name" value="Mfa1_C"/>
</dbReference>
<comment type="caution">
    <text evidence="3">The sequence shown here is derived from an EMBL/GenBank/DDBJ whole genome shotgun (WGS) entry which is preliminary data.</text>
</comment>
<evidence type="ECO:0000256" key="1">
    <source>
        <dbReference type="SAM" id="SignalP"/>
    </source>
</evidence>